<comment type="caution">
    <text evidence="2">The sequence shown here is derived from an EMBL/GenBank/DDBJ whole genome shotgun (WGS) entry which is preliminary data.</text>
</comment>
<proteinExistence type="predicted"/>
<gene>
    <name evidence="2" type="ORF">IEQ34_003376</name>
</gene>
<evidence type="ECO:0000313" key="2">
    <source>
        <dbReference type="EMBL" id="KAH0468343.1"/>
    </source>
</evidence>
<evidence type="ECO:0000256" key="1">
    <source>
        <dbReference type="SAM" id="MobiDB-lite"/>
    </source>
</evidence>
<sequence>MVCAETSKVGLGARSTRPGHQRSGSALVINVGARGEGNSPDVLSYRKLKAVDMHVRRCAYAWKIGYRKIVFRGSNAAIVAGADSSALSSEMWYNVKK</sequence>
<name>A0AAV7HJT0_DENCH</name>
<dbReference type="Proteomes" id="UP000775213">
    <property type="component" value="Unassembled WGS sequence"/>
</dbReference>
<accession>A0AAV7HJT0</accession>
<protein>
    <submittedName>
        <fullName evidence="2">Uncharacterized protein</fullName>
    </submittedName>
</protein>
<dbReference type="EMBL" id="JAGFBR010000004">
    <property type="protein sequence ID" value="KAH0468343.1"/>
    <property type="molecule type" value="Genomic_DNA"/>
</dbReference>
<feature type="region of interest" description="Disordered" evidence="1">
    <location>
        <begin position="1"/>
        <end position="22"/>
    </location>
</feature>
<organism evidence="2 3">
    <name type="scientific">Dendrobium chrysotoxum</name>
    <name type="common">Orchid</name>
    <dbReference type="NCBI Taxonomy" id="161865"/>
    <lineage>
        <taxon>Eukaryota</taxon>
        <taxon>Viridiplantae</taxon>
        <taxon>Streptophyta</taxon>
        <taxon>Embryophyta</taxon>
        <taxon>Tracheophyta</taxon>
        <taxon>Spermatophyta</taxon>
        <taxon>Magnoliopsida</taxon>
        <taxon>Liliopsida</taxon>
        <taxon>Asparagales</taxon>
        <taxon>Orchidaceae</taxon>
        <taxon>Epidendroideae</taxon>
        <taxon>Malaxideae</taxon>
        <taxon>Dendrobiinae</taxon>
        <taxon>Dendrobium</taxon>
    </lineage>
</organism>
<evidence type="ECO:0000313" key="3">
    <source>
        <dbReference type="Proteomes" id="UP000775213"/>
    </source>
</evidence>
<reference evidence="2 3" key="1">
    <citation type="journal article" date="2021" name="Hortic Res">
        <title>Chromosome-scale assembly of the Dendrobium chrysotoxum genome enhances the understanding of orchid evolution.</title>
        <authorList>
            <person name="Zhang Y."/>
            <person name="Zhang G.Q."/>
            <person name="Zhang D."/>
            <person name="Liu X.D."/>
            <person name="Xu X.Y."/>
            <person name="Sun W.H."/>
            <person name="Yu X."/>
            <person name="Zhu X."/>
            <person name="Wang Z.W."/>
            <person name="Zhao X."/>
            <person name="Zhong W.Y."/>
            <person name="Chen H."/>
            <person name="Yin W.L."/>
            <person name="Huang T."/>
            <person name="Niu S.C."/>
            <person name="Liu Z.J."/>
        </authorList>
    </citation>
    <scope>NUCLEOTIDE SEQUENCE [LARGE SCALE GENOMIC DNA]</scope>
    <source>
        <strain evidence="2">Lindl</strain>
    </source>
</reference>
<keyword evidence="3" id="KW-1185">Reference proteome</keyword>
<dbReference type="AlphaFoldDB" id="A0AAV7HJT0"/>